<comment type="caution">
    <text evidence="1">The sequence shown here is derived from an EMBL/GenBank/DDBJ whole genome shotgun (WGS) entry which is preliminary data.</text>
</comment>
<organism evidence="1">
    <name type="scientific">marine sediment metagenome</name>
    <dbReference type="NCBI Taxonomy" id="412755"/>
    <lineage>
        <taxon>unclassified sequences</taxon>
        <taxon>metagenomes</taxon>
        <taxon>ecological metagenomes</taxon>
    </lineage>
</organism>
<dbReference type="EMBL" id="BART01015756">
    <property type="protein sequence ID" value="GAG88341.1"/>
    <property type="molecule type" value="Genomic_DNA"/>
</dbReference>
<sequence>VVPVKIKVIDTLNLKINPLRFSLILKFIMVKIPKRV</sequence>
<dbReference type="AlphaFoldDB" id="X1CVW7"/>
<evidence type="ECO:0000313" key="1">
    <source>
        <dbReference type="EMBL" id="GAG88341.1"/>
    </source>
</evidence>
<name>X1CVW7_9ZZZZ</name>
<accession>X1CVW7</accession>
<protein>
    <submittedName>
        <fullName evidence="1">Uncharacterized protein</fullName>
    </submittedName>
</protein>
<feature type="non-terminal residue" evidence="1">
    <location>
        <position position="1"/>
    </location>
</feature>
<reference evidence="1" key="1">
    <citation type="journal article" date="2014" name="Front. Microbiol.">
        <title>High frequency of phylogenetically diverse reductive dehalogenase-homologous genes in deep subseafloor sedimentary metagenomes.</title>
        <authorList>
            <person name="Kawai M."/>
            <person name="Futagami T."/>
            <person name="Toyoda A."/>
            <person name="Takaki Y."/>
            <person name="Nishi S."/>
            <person name="Hori S."/>
            <person name="Arai W."/>
            <person name="Tsubouchi T."/>
            <person name="Morono Y."/>
            <person name="Uchiyama I."/>
            <person name="Ito T."/>
            <person name="Fujiyama A."/>
            <person name="Inagaki F."/>
            <person name="Takami H."/>
        </authorList>
    </citation>
    <scope>NUCLEOTIDE SEQUENCE</scope>
    <source>
        <strain evidence="1">Expedition CK06-06</strain>
    </source>
</reference>
<proteinExistence type="predicted"/>
<gene>
    <name evidence="1" type="ORF">S01H4_30509</name>
</gene>